<organism evidence="3 4">
    <name type="scientific">Acinetobacter pseudolwoffii</name>
    <dbReference type="NCBI Taxonomy" id="2053287"/>
    <lineage>
        <taxon>Bacteria</taxon>
        <taxon>Pseudomonadati</taxon>
        <taxon>Pseudomonadota</taxon>
        <taxon>Gammaproteobacteria</taxon>
        <taxon>Moraxellales</taxon>
        <taxon>Moraxellaceae</taxon>
        <taxon>Acinetobacter</taxon>
    </lineage>
</organism>
<name>A0A2H9UR49_9GAMM</name>
<dbReference type="PANTHER" id="PTHR43081:SF18">
    <property type="entry name" value="BLL7624 PROTEIN"/>
    <property type="match status" value="1"/>
</dbReference>
<keyword evidence="1" id="KW-0472">Membrane</keyword>
<feature type="transmembrane region" description="Helical" evidence="1">
    <location>
        <begin position="20"/>
        <end position="36"/>
    </location>
</feature>
<dbReference type="Gene3D" id="3.30.70.1230">
    <property type="entry name" value="Nucleotide cyclase"/>
    <property type="match status" value="1"/>
</dbReference>
<feature type="transmembrane region" description="Helical" evidence="1">
    <location>
        <begin position="42"/>
        <end position="64"/>
    </location>
</feature>
<dbReference type="PANTHER" id="PTHR43081">
    <property type="entry name" value="ADENYLATE CYCLASE, TERMINAL-DIFFERENTIATION SPECIFIC-RELATED"/>
    <property type="match status" value="1"/>
</dbReference>
<dbReference type="GO" id="GO:0035556">
    <property type="term" value="P:intracellular signal transduction"/>
    <property type="evidence" value="ECO:0007669"/>
    <property type="project" value="InterPro"/>
</dbReference>
<keyword evidence="1" id="KW-0812">Transmembrane</keyword>
<evidence type="ECO:0000313" key="3">
    <source>
        <dbReference type="EMBL" id="PJI34181.1"/>
    </source>
</evidence>
<dbReference type="SUPFAM" id="SSF55073">
    <property type="entry name" value="Nucleotide cyclase"/>
    <property type="match status" value="1"/>
</dbReference>
<keyword evidence="1" id="KW-1133">Transmembrane helix</keyword>
<gene>
    <name evidence="3" type="ORF">CU320_02295</name>
</gene>
<dbReference type="InterPro" id="IPR050697">
    <property type="entry name" value="Adenylyl/Guanylyl_Cyclase_3/4"/>
</dbReference>
<dbReference type="EMBL" id="PGOZ01000001">
    <property type="protein sequence ID" value="PJI34181.1"/>
    <property type="molecule type" value="Genomic_DNA"/>
</dbReference>
<dbReference type="AlphaFoldDB" id="A0A2H9UR49"/>
<dbReference type="InterPro" id="IPR029787">
    <property type="entry name" value="Nucleotide_cyclase"/>
</dbReference>
<feature type="transmembrane region" description="Helical" evidence="1">
    <location>
        <begin position="152"/>
        <end position="170"/>
    </location>
</feature>
<comment type="caution">
    <text evidence="3">The sequence shown here is derived from an EMBL/GenBank/DDBJ whole genome shotgun (WGS) entry which is preliminary data.</text>
</comment>
<feature type="domain" description="Guanylate cyclase" evidence="2">
    <location>
        <begin position="228"/>
        <end position="362"/>
    </location>
</feature>
<feature type="transmembrane region" description="Helical" evidence="1">
    <location>
        <begin position="115"/>
        <end position="140"/>
    </location>
</feature>
<dbReference type="GO" id="GO:0004016">
    <property type="term" value="F:adenylate cyclase activity"/>
    <property type="evidence" value="ECO:0007669"/>
    <property type="project" value="UniProtKB-ARBA"/>
</dbReference>
<sequence length="496" mass="57888">MQLDDWIQKEPQQFEYFHRLMGYIMLSLVLVVFHYTEPDTQYQLFVPVFLFLILLISSKLSRWLIYRHDYRIRRNVLFLIDVIVIVVVLAAVQLDLVLSLLGLVAILYTAISNKISLMMASLASLVGITVFYLANILVFGFGNYFEPTSSELTVLGFICLITYFGVGSFYQSGRVQYMTQKKNHYFEQMNRYMEFANQLSRYAPVQLWQSIMKGESEAKIEYKRKKLTIFFSDIQGFTELSETLIPDDLAFLLNDYLRHMTEIAKNYEATVDKFMGDAILIFFGDPNSEGVEQDAKNCMEMAIAMRQQMKLLRERWIKMGYPPLHIRMGISTGYCHVGNYGATHRMAYTIVGRDANLAARLQSAAEVDEILISEDTHNLIKNDYLCAPKKPIFLKGIKAPVRTWQLMEKYASQKVEYQRWFDYEYKGFHLLLNLDEVQNFEYPELIHVLEKMIKRIETQQKLTNSQGIVKLKLEDEVIEHLQPQDEFESLKDSKVI</sequence>
<evidence type="ECO:0000256" key="1">
    <source>
        <dbReference type="SAM" id="Phobius"/>
    </source>
</evidence>
<dbReference type="Pfam" id="PF00211">
    <property type="entry name" value="Guanylate_cyc"/>
    <property type="match status" value="1"/>
</dbReference>
<feature type="transmembrane region" description="Helical" evidence="1">
    <location>
        <begin position="76"/>
        <end position="109"/>
    </location>
</feature>
<dbReference type="SMART" id="SM00044">
    <property type="entry name" value="CYCc"/>
    <property type="match status" value="1"/>
</dbReference>
<dbReference type="CDD" id="cd07302">
    <property type="entry name" value="CHD"/>
    <property type="match status" value="1"/>
</dbReference>
<proteinExistence type="predicted"/>
<reference evidence="3 4" key="1">
    <citation type="submission" date="2017-11" db="EMBL/GenBank/DDBJ databases">
        <authorList>
            <person name="Han C.G."/>
        </authorList>
    </citation>
    <scope>NUCLEOTIDE SEQUENCE [LARGE SCALE GENOMIC DNA]</scope>
    <source>
        <strain evidence="3 4">ANC 5347</strain>
    </source>
</reference>
<dbReference type="InterPro" id="IPR001054">
    <property type="entry name" value="A/G_cyclase"/>
</dbReference>
<accession>A0A2H9UR49</accession>
<evidence type="ECO:0000259" key="2">
    <source>
        <dbReference type="PROSITE" id="PS50125"/>
    </source>
</evidence>
<dbReference type="Proteomes" id="UP000242351">
    <property type="component" value="Unassembled WGS sequence"/>
</dbReference>
<dbReference type="RefSeq" id="WP_100357143.1">
    <property type="nucleotide sequence ID" value="NZ_CP084300.1"/>
</dbReference>
<reference evidence="3 4" key="2">
    <citation type="submission" date="2017-12" db="EMBL/GenBank/DDBJ databases">
        <title>Revising the taxonomy of the Acinetobacter lwoffii group: the description of Acinetobacter pseudolwoffii sp. nov. and emended description of Acinetobacter lwoffii.</title>
        <authorList>
            <person name="Nemec A."/>
        </authorList>
    </citation>
    <scope>NUCLEOTIDE SEQUENCE [LARGE SCALE GENOMIC DNA]</scope>
    <source>
        <strain evidence="3 4">ANC 5347</strain>
    </source>
</reference>
<evidence type="ECO:0000313" key="4">
    <source>
        <dbReference type="Proteomes" id="UP000242351"/>
    </source>
</evidence>
<dbReference type="PROSITE" id="PS50125">
    <property type="entry name" value="GUANYLATE_CYCLASE_2"/>
    <property type="match status" value="1"/>
</dbReference>
<protein>
    <submittedName>
        <fullName evidence="3">Adenylate/guanylate cyclase domain-containing protein</fullName>
    </submittedName>
</protein>
<dbReference type="GO" id="GO:0006171">
    <property type="term" value="P:cAMP biosynthetic process"/>
    <property type="evidence" value="ECO:0007669"/>
    <property type="project" value="TreeGrafter"/>
</dbReference>